<organism evidence="2 3">
    <name type="scientific">Pelosinus fermentans JBW45</name>
    <dbReference type="NCBI Taxonomy" id="1192197"/>
    <lineage>
        <taxon>Bacteria</taxon>
        <taxon>Bacillati</taxon>
        <taxon>Bacillota</taxon>
        <taxon>Negativicutes</taxon>
        <taxon>Selenomonadales</taxon>
        <taxon>Sporomusaceae</taxon>
        <taxon>Pelosinus</taxon>
    </lineage>
</organism>
<dbReference type="HOGENOM" id="CLU_094201_1_1_9"/>
<dbReference type="KEGG" id="pft:JBW_02443"/>
<feature type="transmembrane region" description="Helical" evidence="1">
    <location>
        <begin position="34"/>
        <end position="55"/>
    </location>
</feature>
<dbReference type="InterPro" id="IPR014245">
    <property type="entry name" value="Spore_III_AF"/>
</dbReference>
<keyword evidence="1" id="KW-0472">Membrane</keyword>
<reference evidence="2 3" key="1">
    <citation type="journal article" date="2015" name="Genome Announc.">
        <title>Complete Genome Sequence of Pelosinus fermentans JBW45, a Member of a Remarkably Competitive Group of Negativicutes in the Firmicutes Phylum.</title>
        <authorList>
            <person name="De Leon K.B."/>
            <person name="Utturkar S.M."/>
            <person name="Camilleri L.B."/>
            <person name="Elias D.A."/>
            <person name="Arkin A.P."/>
            <person name="Fields M.W."/>
            <person name="Brown S.D."/>
            <person name="Wall J.D."/>
        </authorList>
    </citation>
    <scope>NUCLEOTIDE SEQUENCE [LARGE SCALE GENOMIC DNA]</scope>
    <source>
        <strain evidence="2 3">JBW45</strain>
    </source>
</reference>
<dbReference type="EMBL" id="CP010978">
    <property type="protein sequence ID" value="AJQ27788.1"/>
    <property type="molecule type" value="Genomic_DNA"/>
</dbReference>
<name>I9DLV6_9FIRM</name>
<evidence type="ECO:0000313" key="2">
    <source>
        <dbReference type="EMBL" id="AJQ27788.1"/>
    </source>
</evidence>
<evidence type="ECO:0000313" key="3">
    <source>
        <dbReference type="Proteomes" id="UP000005361"/>
    </source>
</evidence>
<dbReference type="STRING" id="1192197.JBW_02443"/>
<gene>
    <name evidence="2" type="ORF">JBW_02443</name>
</gene>
<reference evidence="3" key="2">
    <citation type="submission" date="2015-02" db="EMBL/GenBank/DDBJ databases">
        <title>Complete Genome Sequence of Pelosinus fermentans JBW45.</title>
        <authorList>
            <person name="De Leon K.B."/>
            <person name="Utturkar S.M."/>
            <person name="Camilleri L.B."/>
            <person name="Arkin A.P."/>
            <person name="Fields M.W."/>
            <person name="Brown S.D."/>
            <person name="Wall J.D."/>
        </authorList>
    </citation>
    <scope>NUCLEOTIDE SEQUENCE [LARGE SCALE GENOMIC DNA]</scope>
    <source>
        <strain evidence="3">JBW45</strain>
    </source>
</reference>
<dbReference type="Proteomes" id="UP000005361">
    <property type="component" value="Chromosome"/>
</dbReference>
<protein>
    <submittedName>
        <fullName evidence="2">Stage III sporulation protein AF</fullName>
    </submittedName>
</protein>
<dbReference type="OrthoDB" id="1681124at2"/>
<feature type="transmembrane region" description="Helical" evidence="1">
    <location>
        <begin position="12"/>
        <end position="28"/>
    </location>
</feature>
<keyword evidence="1" id="KW-0812">Transmembrane</keyword>
<evidence type="ECO:0000256" key="1">
    <source>
        <dbReference type="SAM" id="Phobius"/>
    </source>
</evidence>
<keyword evidence="1" id="KW-1133">Transmembrane helix</keyword>
<dbReference type="Pfam" id="PF09581">
    <property type="entry name" value="Spore_III_AF"/>
    <property type="match status" value="1"/>
</dbReference>
<dbReference type="AlphaFoldDB" id="I9DLV6"/>
<proteinExistence type="predicted"/>
<accession>I9DLV6</accession>
<sequence>MLTMLTDWIKNIIFVVLFASFLELLLPSSSMQRFVRVIMGLFIMLAILNPIIGAVQHLTSKDQIPTFAATSGDLNVITNEVNHVTNERNALSLELYKKELSQQIRILVMAMDGVADANVVVEIKKDNASTLAMGVNHIIVYVKPGISTKSEKIVSIAKVKIDKEFNKTEEKHTDLKQRITDMIMELYQIPKEKVEIKMLYS</sequence>
<dbReference type="NCBIfam" id="TIGR02896">
    <property type="entry name" value="spore_III_AF"/>
    <property type="match status" value="1"/>
</dbReference>